<organism evidence="2 3">
    <name type="scientific">Rhizobium tumorigenes</name>
    <dbReference type="NCBI Taxonomy" id="2041385"/>
    <lineage>
        <taxon>Bacteria</taxon>
        <taxon>Pseudomonadati</taxon>
        <taxon>Pseudomonadota</taxon>
        <taxon>Alphaproteobacteria</taxon>
        <taxon>Hyphomicrobiales</taxon>
        <taxon>Rhizobiaceae</taxon>
        <taxon>Rhizobium/Agrobacterium group</taxon>
        <taxon>Rhizobium</taxon>
    </lineage>
</organism>
<evidence type="ECO:0000313" key="3">
    <source>
        <dbReference type="Proteomes" id="UP000249499"/>
    </source>
</evidence>
<reference evidence="2 3" key="1">
    <citation type="journal article" date="2018" name="Sci. Rep.">
        <title>Rhizobium tumorigenes sp. nov., a novel plant tumorigenic bacterium isolated from cane gall tumors on thornless blackberry.</title>
        <authorList>
            <person name="Kuzmanovi N."/>
            <person name="Smalla K."/>
            <person name="Gronow S."/>
            <person name="PuBawska J."/>
        </authorList>
    </citation>
    <scope>NUCLEOTIDE SEQUENCE [LARGE SCALE GENOMIC DNA]</scope>
    <source>
        <strain evidence="2 3">1078</strain>
    </source>
</reference>
<evidence type="ECO:0000256" key="1">
    <source>
        <dbReference type="SAM" id="MobiDB-lite"/>
    </source>
</evidence>
<keyword evidence="3" id="KW-1185">Reference proteome</keyword>
<dbReference type="RefSeq" id="WP_111220318.1">
    <property type="nucleotide sequence ID" value="NZ_CP117255.1"/>
</dbReference>
<feature type="region of interest" description="Disordered" evidence="1">
    <location>
        <begin position="171"/>
        <end position="201"/>
    </location>
</feature>
<gene>
    <name evidence="2" type="ORF">PR017_03500</name>
</gene>
<proteinExistence type="predicted"/>
<dbReference type="AlphaFoldDB" id="A0AAF1K5A4"/>
<dbReference type="KEGG" id="rtu:PR017_03500"/>
<protein>
    <submittedName>
        <fullName evidence="2">Uncharacterized protein</fullName>
    </submittedName>
</protein>
<accession>A0AAF1K5A4</accession>
<reference evidence="3" key="2">
    <citation type="journal article" date="2023" name="MicrobiologyOpen">
        <title>Genomics of the tumorigenes clade of the family Rhizobiaceae and description of Rhizobium rhododendri sp. nov.</title>
        <authorList>
            <person name="Kuzmanovic N."/>
            <person name="diCenzo G.C."/>
            <person name="Bunk B."/>
            <person name="Sproeer C."/>
            <person name="Fruehling A."/>
            <person name="Neumann-Schaal M."/>
            <person name="Overmann J."/>
            <person name="Smalla K."/>
        </authorList>
    </citation>
    <scope>NUCLEOTIDE SEQUENCE [LARGE SCALE GENOMIC DNA]</scope>
    <source>
        <strain evidence="3">1078</strain>
    </source>
</reference>
<dbReference type="Proteomes" id="UP000249499">
    <property type="component" value="Chromosome"/>
</dbReference>
<sequence length="201" mass="22017">MQDLDGFDPNLYGYWPNAPAYRGSECGWSAEQCGRQAEACLLEIKSGSAEDVLRTLLNEMTVEMRAEFDYFKGLRSAAEKSGQAFAEGACDEAAAKLARADVKLSVDAMSLIVRTLEKIDGLQRQMARDRETEIERHADGPGYVENKRRLLAIIEQRAEDRARAIVAERDLQRANPGLDPAATATGPPQGDPPAVEADAVF</sequence>
<evidence type="ECO:0000313" key="2">
    <source>
        <dbReference type="EMBL" id="WFR96217.1"/>
    </source>
</evidence>
<name>A0AAF1K5A4_9HYPH</name>
<dbReference type="EMBL" id="CP117255">
    <property type="protein sequence ID" value="WFR96217.1"/>
    <property type="molecule type" value="Genomic_DNA"/>
</dbReference>